<dbReference type="InterPro" id="IPR050129">
    <property type="entry name" value="Zn_alcohol_dh"/>
</dbReference>
<dbReference type="SUPFAM" id="SSF50129">
    <property type="entry name" value="GroES-like"/>
    <property type="match status" value="1"/>
</dbReference>
<dbReference type="InterPro" id="IPR013154">
    <property type="entry name" value="ADH-like_N"/>
</dbReference>
<dbReference type="Gene3D" id="3.90.180.10">
    <property type="entry name" value="Medium-chain alcohol dehydrogenases, catalytic domain"/>
    <property type="match status" value="1"/>
</dbReference>
<evidence type="ECO:0000256" key="1">
    <source>
        <dbReference type="ARBA" id="ARBA00001947"/>
    </source>
</evidence>
<dbReference type="PANTHER" id="PTHR43401:SF2">
    <property type="entry name" value="L-THREONINE 3-DEHYDROGENASE"/>
    <property type="match status" value="1"/>
</dbReference>
<accession>A0A239V5F4</accession>
<reference evidence="7 8" key="1">
    <citation type="submission" date="2017-06" db="EMBL/GenBank/DDBJ databases">
        <authorList>
            <consortium name="Pathogen Informatics"/>
        </authorList>
    </citation>
    <scope>NUCLEOTIDE SEQUENCE [LARGE SCALE GENOMIC DNA]</scope>
    <source>
        <strain evidence="7 8">NCTC13039</strain>
    </source>
</reference>
<evidence type="ECO:0000256" key="5">
    <source>
        <dbReference type="RuleBase" id="RU361277"/>
    </source>
</evidence>
<dbReference type="InterPro" id="IPR036291">
    <property type="entry name" value="NAD(P)-bd_dom_sf"/>
</dbReference>
<dbReference type="EC" id="1.1.1.103" evidence="7"/>
<keyword evidence="4 7" id="KW-0560">Oxidoreductase</keyword>
<evidence type="ECO:0000313" key="7">
    <source>
        <dbReference type="EMBL" id="SNV17445.1"/>
    </source>
</evidence>
<dbReference type="STRING" id="1121387.GCA_000429885_01508"/>
<dbReference type="SMART" id="SM00829">
    <property type="entry name" value="PKS_ER"/>
    <property type="match status" value="1"/>
</dbReference>
<dbReference type="InterPro" id="IPR013149">
    <property type="entry name" value="ADH-like_C"/>
</dbReference>
<dbReference type="SUPFAM" id="SSF51735">
    <property type="entry name" value="NAD(P)-binding Rossmann-fold domains"/>
    <property type="match status" value="1"/>
</dbReference>
<dbReference type="InterPro" id="IPR002328">
    <property type="entry name" value="ADH_Zn_CS"/>
</dbReference>
<dbReference type="AlphaFoldDB" id="A0A239V5F4"/>
<keyword evidence="2 5" id="KW-0479">Metal-binding</keyword>
<dbReference type="RefSeq" id="WP_051277580.1">
    <property type="nucleotide sequence ID" value="NZ_LT906453.1"/>
</dbReference>
<dbReference type="Pfam" id="PF08240">
    <property type="entry name" value="ADH_N"/>
    <property type="match status" value="1"/>
</dbReference>
<dbReference type="PROSITE" id="PS00059">
    <property type="entry name" value="ADH_ZINC"/>
    <property type="match status" value="1"/>
</dbReference>
<evidence type="ECO:0000259" key="6">
    <source>
        <dbReference type="SMART" id="SM00829"/>
    </source>
</evidence>
<gene>
    <name evidence="7" type="primary">tdh</name>
    <name evidence="7" type="ORF">SAMEA4475696_00206</name>
</gene>
<dbReference type="OrthoDB" id="3567264at2"/>
<protein>
    <submittedName>
        <fullName evidence="7">L-threonine 3-dehydrogenase</fullName>
        <ecNumber evidence="7">1.1.1.103</ecNumber>
    </submittedName>
</protein>
<dbReference type="GeneID" id="63458509"/>
<dbReference type="GO" id="GO:0008270">
    <property type="term" value="F:zinc ion binding"/>
    <property type="evidence" value="ECO:0007669"/>
    <property type="project" value="InterPro"/>
</dbReference>
<comment type="similarity">
    <text evidence="5">Belongs to the zinc-containing alcohol dehydrogenase family.</text>
</comment>
<dbReference type="InterPro" id="IPR011032">
    <property type="entry name" value="GroES-like_sf"/>
</dbReference>
<name>A0A239V5F4_9MICO</name>
<keyword evidence="3 5" id="KW-0862">Zinc</keyword>
<evidence type="ECO:0000256" key="3">
    <source>
        <dbReference type="ARBA" id="ARBA00022833"/>
    </source>
</evidence>
<sequence length="363" mass="38452">MTTTAPASTHRDTTAEHGRSMLAERFNANTGNITIEELPIPTPGPGQVRIKVAYCGICHSDLSLINGNFPVRTPIITQGHEVSGYIDALGPGVTGWSIGDPVIPSAGRACLTCRKCRRGNFPDCLAVQLMAFDFDGGWAEYVVVNAVGLTRVPEGVPMDQAAILADAVSTPFAAVMRSGQVHLGNAVGIWGLGGVGTHLLQLAKLAGGIPIIAVDLDEATLARARRLGADYTFRADDPHLIDKIEDATHGRMIDVAFDAVGITATCTQAAKALDTGGKLVVVGLSGQDLNLGTITNFALGRKQVIGHLGYKVQDIAMLAEMLRHKRLDLSESISAVVPLTEVQRGIDMLESREGNPIRILVQP</sequence>
<dbReference type="Proteomes" id="UP000242637">
    <property type="component" value="Chromosome 1"/>
</dbReference>
<feature type="domain" description="Enoyl reductase (ER)" evidence="6">
    <location>
        <begin position="28"/>
        <end position="361"/>
    </location>
</feature>
<dbReference type="PANTHER" id="PTHR43401">
    <property type="entry name" value="L-THREONINE 3-DEHYDROGENASE"/>
    <property type="match status" value="1"/>
</dbReference>
<dbReference type="InterPro" id="IPR020843">
    <property type="entry name" value="ER"/>
</dbReference>
<evidence type="ECO:0000313" key="8">
    <source>
        <dbReference type="Proteomes" id="UP000242637"/>
    </source>
</evidence>
<organism evidence="7 8">
    <name type="scientific">Dermatophilus congolensis</name>
    <dbReference type="NCBI Taxonomy" id="1863"/>
    <lineage>
        <taxon>Bacteria</taxon>
        <taxon>Bacillati</taxon>
        <taxon>Actinomycetota</taxon>
        <taxon>Actinomycetes</taxon>
        <taxon>Micrococcales</taxon>
        <taxon>Dermatophilaceae</taxon>
        <taxon>Dermatophilus</taxon>
    </lineage>
</organism>
<dbReference type="CDD" id="cd08254">
    <property type="entry name" value="hydroxyacyl_CoA_DH"/>
    <property type="match status" value="1"/>
</dbReference>
<dbReference type="Pfam" id="PF00107">
    <property type="entry name" value="ADH_zinc_N"/>
    <property type="match status" value="1"/>
</dbReference>
<keyword evidence="8" id="KW-1185">Reference proteome</keyword>
<evidence type="ECO:0000256" key="4">
    <source>
        <dbReference type="ARBA" id="ARBA00023002"/>
    </source>
</evidence>
<dbReference type="EMBL" id="LT906453">
    <property type="protein sequence ID" value="SNV17445.1"/>
    <property type="molecule type" value="Genomic_DNA"/>
</dbReference>
<proteinExistence type="inferred from homology"/>
<evidence type="ECO:0000256" key="2">
    <source>
        <dbReference type="ARBA" id="ARBA00022723"/>
    </source>
</evidence>
<comment type="cofactor">
    <cofactor evidence="1 5">
        <name>Zn(2+)</name>
        <dbReference type="ChEBI" id="CHEBI:29105"/>
    </cofactor>
</comment>
<dbReference type="GO" id="GO:0008743">
    <property type="term" value="F:L-threonine 3-dehydrogenase activity"/>
    <property type="evidence" value="ECO:0007669"/>
    <property type="project" value="UniProtKB-EC"/>
</dbReference>
<dbReference type="KEGG" id="dco:SAMEA4475696_0206"/>